<dbReference type="Proteomes" id="UP000245887">
    <property type="component" value="Unassembled WGS sequence"/>
</dbReference>
<accession>A0A2U1CX96</accession>
<organism evidence="1 2">
    <name type="scientific">Tamilnaduibacter salinus</name>
    <dbReference type="NCBI Taxonomy" id="1484056"/>
    <lineage>
        <taxon>Bacteria</taxon>
        <taxon>Pseudomonadati</taxon>
        <taxon>Pseudomonadota</taxon>
        <taxon>Gammaproteobacteria</taxon>
        <taxon>Pseudomonadales</taxon>
        <taxon>Marinobacteraceae</taxon>
        <taxon>Tamilnaduibacter</taxon>
    </lineage>
</organism>
<name>A0A2U1CX96_9GAMM</name>
<gene>
    <name evidence="1" type="ORF">C8D92_104118</name>
</gene>
<dbReference type="OrthoDB" id="1551011at2"/>
<sequence>MTLLSEDDLEFDFSDAIEAVRFDDDTLHGQSTMKRVDFIAEYEDRFVFVEVKDPDNPVAANPEAFRQKLVSGNLIPDLAGKYRDSLWFRALSGKAGKPVHYVVLLSMAALDPALLLAKQDELHRCLPLNHKDWSLPFAQACVILNLDQYKKQFGTHTVRRISAGA</sequence>
<dbReference type="EMBL" id="QEKQ01000004">
    <property type="protein sequence ID" value="PVY76887.1"/>
    <property type="molecule type" value="Genomic_DNA"/>
</dbReference>
<evidence type="ECO:0000313" key="2">
    <source>
        <dbReference type="Proteomes" id="UP000245887"/>
    </source>
</evidence>
<dbReference type="RefSeq" id="WP_116918939.1">
    <property type="nucleotide sequence ID" value="NZ_QEKQ01000004.1"/>
</dbReference>
<protein>
    <submittedName>
        <fullName evidence="1">Uncharacterized protein</fullName>
    </submittedName>
</protein>
<evidence type="ECO:0000313" key="1">
    <source>
        <dbReference type="EMBL" id="PVY76887.1"/>
    </source>
</evidence>
<proteinExistence type="predicted"/>
<comment type="caution">
    <text evidence="1">The sequence shown here is derived from an EMBL/GenBank/DDBJ whole genome shotgun (WGS) entry which is preliminary data.</text>
</comment>
<reference evidence="1 2" key="1">
    <citation type="submission" date="2018-04" db="EMBL/GenBank/DDBJ databases">
        <title>Genomic Encyclopedia of Type Strains, Phase IV (KMG-IV): sequencing the most valuable type-strain genomes for metagenomic binning, comparative biology and taxonomic classification.</title>
        <authorList>
            <person name="Goeker M."/>
        </authorList>
    </citation>
    <scope>NUCLEOTIDE SEQUENCE [LARGE SCALE GENOMIC DNA]</scope>
    <source>
        <strain evidence="1 2">DSM 28688</strain>
    </source>
</reference>
<dbReference type="AlphaFoldDB" id="A0A2U1CX96"/>